<dbReference type="InterPro" id="IPR051678">
    <property type="entry name" value="AGP_Transferase"/>
</dbReference>
<proteinExistence type="predicted"/>
<keyword evidence="3" id="KW-1185">Reference proteome</keyword>
<organism evidence="2 3">
    <name type="scientific">Lepraria finkii</name>
    <dbReference type="NCBI Taxonomy" id="1340010"/>
    <lineage>
        <taxon>Eukaryota</taxon>
        <taxon>Fungi</taxon>
        <taxon>Dikarya</taxon>
        <taxon>Ascomycota</taxon>
        <taxon>Pezizomycotina</taxon>
        <taxon>Lecanoromycetes</taxon>
        <taxon>OSLEUM clade</taxon>
        <taxon>Lecanoromycetidae</taxon>
        <taxon>Lecanorales</taxon>
        <taxon>Lecanorineae</taxon>
        <taxon>Stereocaulaceae</taxon>
        <taxon>Lepraria</taxon>
    </lineage>
</organism>
<dbReference type="EMBL" id="JBHFEH010000142">
    <property type="protein sequence ID" value="KAL2045452.1"/>
    <property type="molecule type" value="Genomic_DNA"/>
</dbReference>
<comment type="caution">
    <text evidence="2">The sequence shown here is derived from an EMBL/GenBank/DDBJ whole genome shotgun (WGS) entry which is preliminary data.</text>
</comment>
<name>A0ABR4ALC0_9LECA</name>
<reference evidence="2 3" key="1">
    <citation type="submission" date="2024-09" db="EMBL/GenBank/DDBJ databases">
        <title>Rethinking Asexuality: The Enigmatic Case of Functional Sexual Genes in Lepraria (Stereocaulaceae).</title>
        <authorList>
            <person name="Doellman M."/>
            <person name="Sun Y."/>
            <person name="Barcenas-Pena A."/>
            <person name="Lumbsch H.T."/>
            <person name="Grewe F."/>
        </authorList>
    </citation>
    <scope>NUCLEOTIDE SEQUENCE [LARGE SCALE GENOMIC DNA]</scope>
    <source>
        <strain evidence="2 3">Grewe 0041</strain>
    </source>
</reference>
<sequence>MPTTTSTSVLPLDGYNPHDAIPRNKIIQATETAPMIYEGGGVKVLRVHSDMVLKFGHEVRLSEAQNMRFVASYTDIRLPAVMDAWEESSEDPSEVRKTGYILMSHIEGVVVSEIWETMDSEVRYKIYNQLVRIVSKLHQTELGDPGPVGGGISHGTLFTDYGAGPFISTKDMEAWFNERLLVCQQFNLASQTQPSFSGQLQPLVMCHLDIAPRNLMLDRHGKVWLLDWAFAGAYPEHFEYAVLAKREPSFTRGLLRMLHYSGKIQEQVEQLNLISFALSTGAVTRPAGYKGYNIPGYYDYDDIQIT</sequence>
<dbReference type="PANTHER" id="PTHR21310">
    <property type="entry name" value="AMINOGLYCOSIDE PHOSPHOTRANSFERASE-RELATED-RELATED"/>
    <property type="match status" value="1"/>
</dbReference>
<dbReference type="InterPro" id="IPR011009">
    <property type="entry name" value="Kinase-like_dom_sf"/>
</dbReference>
<evidence type="ECO:0000313" key="3">
    <source>
        <dbReference type="Proteomes" id="UP001590951"/>
    </source>
</evidence>
<evidence type="ECO:0000313" key="2">
    <source>
        <dbReference type="EMBL" id="KAL2045452.1"/>
    </source>
</evidence>
<dbReference type="Pfam" id="PF01636">
    <property type="entry name" value="APH"/>
    <property type="match status" value="1"/>
</dbReference>
<feature type="domain" description="Aminoglycoside phosphotransferase" evidence="1">
    <location>
        <begin position="50"/>
        <end position="246"/>
    </location>
</feature>
<accession>A0ABR4ALC0</accession>
<dbReference type="CDD" id="cd05120">
    <property type="entry name" value="APH_ChoK_like"/>
    <property type="match status" value="1"/>
</dbReference>
<protein>
    <recommendedName>
        <fullName evidence="1">Aminoglycoside phosphotransferase domain-containing protein</fullName>
    </recommendedName>
</protein>
<dbReference type="SUPFAM" id="SSF56112">
    <property type="entry name" value="Protein kinase-like (PK-like)"/>
    <property type="match status" value="1"/>
</dbReference>
<gene>
    <name evidence="2" type="ORF">ABVK25_012096</name>
</gene>
<dbReference type="PANTHER" id="PTHR21310:SF39">
    <property type="entry name" value="AMINOGLYCOSIDE PHOSPHOTRANSFERASE DOMAIN-CONTAINING PROTEIN"/>
    <property type="match status" value="1"/>
</dbReference>
<dbReference type="Gene3D" id="3.90.1200.10">
    <property type="match status" value="1"/>
</dbReference>
<evidence type="ECO:0000259" key="1">
    <source>
        <dbReference type="Pfam" id="PF01636"/>
    </source>
</evidence>
<dbReference type="InterPro" id="IPR002575">
    <property type="entry name" value="Aminoglycoside_PTrfase"/>
</dbReference>
<dbReference type="Proteomes" id="UP001590951">
    <property type="component" value="Unassembled WGS sequence"/>
</dbReference>